<feature type="region of interest" description="Disordered" evidence="1">
    <location>
        <begin position="28"/>
        <end position="55"/>
    </location>
</feature>
<feature type="compositionally biased region" description="Gly residues" evidence="1">
    <location>
        <begin position="33"/>
        <end position="48"/>
    </location>
</feature>
<feature type="region of interest" description="Disordered" evidence="1">
    <location>
        <begin position="245"/>
        <end position="289"/>
    </location>
</feature>
<keyword evidence="4" id="KW-1185">Reference proteome</keyword>
<accession>A0ABV3LNG8</accession>
<evidence type="ECO:0000256" key="2">
    <source>
        <dbReference type="SAM" id="SignalP"/>
    </source>
</evidence>
<reference evidence="3 4" key="1">
    <citation type="submission" date="2024-06" db="EMBL/GenBank/DDBJ databases">
        <title>The Natural Products Discovery Center: Release of the First 8490 Sequenced Strains for Exploring Actinobacteria Biosynthetic Diversity.</title>
        <authorList>
            <person name="Kalkreuter E."/>
            <person name="Kautsar S.A."/>
            <person name="Yang D."/>
            <person name="Bader C.D."/>
            <person name="Teijaro C.N."/>
            <person name="Fluegel L."/>
            <person name="Davis C.M."/>
            <person name="Simpson J.R."/>
            <person name="Lauterbach L."/>
            <person name="Steele A.D."/>
            <person name="Gui C."/>
            <person name="Meng S."/>
            <person name="Li G."/>
            <person name="Viehrig K."/>
            <person name="Ye F."/>
            <person name="Su P."/>
            <person name="Kiefer A.F."/>
            <person name="Nichols A."/>
            <person name="Cepeda A.J."/>
            <person name="Yan W."/>
            <person name="Fan B."/>
            <person name="Jiang Y."/>
            <person name="Adhikari A."/>
            <person name="Zheng C.-J."/>
            <person name="Schuster L."/>
            <person name="Cowan T.M."/>
            <person name="Smanski M.J."/>
            <person name="Chevrette M.G."/>
            <person name="De Carvalho L.P.S."/>
            <person name="Shen B."/>
        </authorList>
    </citation>
    <scope>NUCLEOTIDE SEQUENCE [LARGE SCALE GENOMIC DNA]</scope>
    <source>
        <strain evidence="3 4">NPDC047833</strain>
    </source>
</reference>
<evidence type="ECO:0000313" key="4">
    <source>
        <dbReference type="Proteomes" id="UP001553843"/>
    </source>
</evidence>
<evidence type="ECO:0000313" key="3">
    <source>
        <dbReference type="EMBL" id="MEW2361005.1"/>
    </source>
</evidence>
<gene>
    <name evidence="3" type="ORF">AB0887_03375</name>
</gene>
<evidence type="ECO:0000256" key="1">
    <source>
        <dbReference type="SAM" id="MobiDB-lite"/>
    </source>
</evidence>
<dbReference type="Gene3D" id="2.50.20.20">
    <property type="match status" value="1"/>
</dbReference>
<sequence>MSRMSRKRVWSGALCCAVVLLTVPACSSDGDDGGGSGDKADGGGGNGLAGMSARKISDKAKQELLDARSVHLSMKRTGGDTTTKGGDDRDAGADAETDAGADDPTSLELTLDRDGNCAGTMKEAGGASLELVKRGDKVWMKPDETFWRTQVPGGDGKAAAELFKGRYLHGTTGDPMLKDVAEVCDLKELQREIQDSDDTDDAKSLRKGEPTTVDGVDVIPLTGMDDGRKNTMYIAAEGTPYLVKSVERDDGGERTTTGFTDYGEPVPSKTPSPKESVDVAKLKERLRKA</sequence>
<feature type="chain" id="PRO_5045925229" description="Lipoprotein" evidence="2">
    <location>
        <begin position="28"/>
        <end position="289"/>
    </location>
</feature>
<dbReference type="RefSeq" id="WP_359776423.1">
    <property type="nucleotide sequence ID" value="NZ_JBEYRR010000003.1"/>
</dbReference>
<organism evidence="3 4">
    <name type="scientific">Streptomyces huasconensis</name>
    <dbReference type="NCBI Taxonomy" id="1854574"/>
    <lineage>
        <taxon>Bacteria</taxon>
        <taxon>Bacillati</taxon>
        <taxon>Actinomycetota</taxon>
        <taxon>Actinomycetes</taxon>
        <taxon>Kitasatosporales</taxon>
        <taxon>Streptomycetaceae</taxon>
        <taxon>Streptomyces</taxon>
    </lineage>
</organism>
<name>A0ABV3LNG8_9ACTN</name>
<keyword evidence="2" id="KW-0732">Signal</keyword>
<dbReference type="Proteomes" id="UP001553843">
    <property type="component" value="Unassembled WGS sequence"/>
</dbReference>
<feature type="region of interest" description="Disordered" evidence="1">
    <location>
        <begin position="68"/>
        <end position="106"/>
    </location>
</feature>
<evidence type="ECO:0008006" key="5">
    <source>
        <dbReference type="Google" id="ProtNLM"/>
    </source>
</evidence>
<dbReference type="EMBL" id="JBEYRS010000001">
    <property type="protein sequence ID" value="MEW2361005.1"/>
    <property type="molecule type" value="Genomic_DNA"/>
</dbReference>
<comment type="caution">
    <text evidence="3">The sequence shown here is derived from an EMBL/GenBank/DDBJ whole genome shotgun (WGS) entry which is preliminary data.</text>
</comment>
<feature type="signal peptide" evidence="2">
    <location>
        <begin position="1"/>
        <end position="27"/>
    </location>
</feature>
<proteinExistence type="predicted"/>
<protein>
    <recommendedName>
        <fullName evidence="5">Lipoprotein</fullName>
    </recommendedName>
</protein>